<evidence type="ECO:0000256" key="1">
    <source>
        <dbReference type="ARBA" id="ARBA00022598"/>
    </source>
</evidence>
<feature type="domain" description="FDX-ACB" evidence="6">
    <location>
        <begin position="232"/>
        <end position="273"/>
    </location>
</feature>
<dbReference type="PROSITE" id="PS51447">
    <property type="entry name" value="FDX_ACB"/>
    <property type="match status" value="1"/>
</dbReference>
<evidence type="ECO:0000259" key="6">
    <source>
        <dbReference type="PROSITE" id="PS51447"/>
    </source>
</evidence>
<dbReference type="GO" id="GO:0004826">
    <property type="term" value="F:phenylalanine-tRNA ligase activity"/>
    <property type="evidence" value="ECO:0007669"/>
    <property type="project" value="TreeGrafter"/>
</dbReference>
<organism evidence="7 8">
    <name type="scientific">Oesophagostomum dentatum</name>
    <name type="common">Nodular worm</name>
    <dbReference type="NCBI Taxonomy" id="61180"/>
    <lineage>
        <taxon>Eukaryota</taxon>
        <taxon>Metazoa</taxon>
        <taxon>Ecdysozoa</taxon>
        <taxon>Nematoda</taxon>
        <taxon>Chromadorea</taxon>
        <taxon>Rhabditida</taxon>
        <taxon>Rhabditina</taxon>
        <taxon>Rhabditomorpha</taxon>
        <taxon>Strongyloidea</taxon>
        <taxon>Strongylidae</taxon>
        <taxon>Oesophagostomum</taxon>
    </lineage>
</organism>
<name>A0A0B1T4I4_OESDE</name>
<dbReference type="InterPro" id="IPR002319">
    <property type="entry name" value="Phenylalanyl-tRNA_Synthase"/>
</dbReference>
<dbReference type="OrthoDB" id="4457at2759"/>
<keyword evidence="2" id="KW-0547">Nucleotide-binding</keyword>
<dbReference type="SUPFAM" id="SSF55681">
    <property type="entry name" value="Class II aaRS and biotin synthetases"/>
    <property type="match status" value="1"/>
</dbReference>
<evidence type="ECO:0000256" key="5">
    <source>
        <dbReference type="ARBA" id="ARBA00023146"/>
    </source>
</evidence>
<dbReference type="GO" id="GO:0005739">
    <property type="term" value="C:mitochondrion"/>
    <property type="evidence" value="ECO:0007669"/>
    <property type="project" value="TreeGrafter"/>
</dbReference>
<dbReference type="InterPro" id="IPR045864">
    <property type="entry name" value="aa-tRNA-synth_II/BPL/LPL"/>
</dbReference>
<dbReference type="GO" id="GO:0000049">
    <property type="term" value="F:tRNA binding"/>
    <property type="evidence" value="ECO:0007669"/>
    <property type="project" value="InterPro"/>
</dbReference>
<dbReference type="AlphaFoldDB" id="A0A0B1T4I4"/>
<dbReference type="GO" id="GO:0006432">
    <property type="term" value="P:phenylalanyl-tRNA aminoacylation"/>
    <property type="evidence" value="ECO:0007669"/>
    <property type="project" value="TreeGrafter"/>
</dbReference>
<keyword evidence="5" id="KW-0030">Aminoacyl-tRNA synthetase</keyword>
<evidence type="ECO:0000256" key="3">
    <source>
        <dbReference type="ARBA" id="ARBA00022840"/>
    </source>
</evidence>
<protein>
    <recommendedName>
        <fullName evidence="6">FDX-ACB domain-containing protein</fullName>
    </recommendedName>
</protein>
<dbReference type="InterPro" id="IPR005121">
    <property type="entry name" value="Fdx_antiC-bd"/>
</dbReference>
<dbReference type="GO" id="GO:0005524">
    <property type="term" value="F:ATP binding"/>
    <property type="evidence" value="ECO:0007669"/>
    <property type="project" value="UniProtKB-KW"/>
</dbReference>
<gene>
    <name evidence="7" type="ORF">OESDEN_07621</name>
</gene>
<sequence>MNALRLFFRRPSDTYYINKTHCLRAHTSAHQYQLLKEGLDAFLVCGDVYRRDEVDRTHYPCFHQLEGVRLFSPAELFKSENGSRVPILEDGERTPEKQERHTLDAAKAVEIQLKTTLEGLSDALFGSSCEKRWVEAYFPFTHPSFELEVYYEDKWMEVLGCGIMEQKAPRISWSSRSCRVGVRTWAGTLSHGALWNSGYTGLFRLFWSQDSGFLSQFSGKSPTDEVKYKPISVHPQVLFDMSFFLPEGVVFNDMTANVNDTVRNVGGDLVEQV</sequence>
<dbReference type="Proteomes" id="UP000053660">
    <property type="component" value="Unassembled WGS sequence"/>
</dbReference>
<keyword evidence="3" id="KW-0067">ATP-binding</keyword>
<dbReference type="PANTHER" id="PTHR11538:SF41">
    <property type="entry name" value="PHENYLALANINE--TRNA LIGASE, MITOCHONDRIAL"/>
    <property type="match status" value="1"/>
</dbReference>
<evidence type="ECO:0000256" key="4">
    <source>
        <dbReference type="ARBA" id="ARBA00022917"/>
    </source>
</evidence>
<dbReference type="Pfam" id="PF01409">
    <property type="entry name" value="tRNA-synt_2d"/>
    <property type="match status" value="2"/>
</dbReference>
<reference evidence="7 8" key="1">
    <citation type="submission" date="2014-03" db="EMBL/GenBank/DDBJ databases">
        <title>Draft genome of the hookworm Oesophagostomum dentatum.</title>
        <authorList>
            <person name="Mitreva M."/>
        </authorList>
    </citation>
    <scope>NUCLEOTIDE SEQUENCE [LARGE SCALE GENOMIC DNA]</scope>
    <source>
        <strain evidence="7 8">OD-Hann</strain>
    </source>
</reference>
<evidence type="ECO:0000256" key="2">
    <source>
        <dbReference type="ARBA" id="ARBA00022741"/>
    </source>
</evidence>
<keyword evidence="4" id="KW-0648">Protein biosynthesis</keyword>
<keyword evidence="1" id="KW-0436">Ligase</keyword>
<dbReference type="PANTHER" id="PTHR11538">
    <property type="entry name" value="PHENYLALANYL-TRNA SYNTHETASE"/>
    <property type="match status" value="1"/>
</dbReference>
<proteinExistence type="predicted"/>
<dbReference type="EMBL" id="KN551320">
    <property type="protein sequence ID" value="KHJ92493.1"/>
    <property type="molecule type" value="Genomic_DNA"/>
</dbReference>
<dbReference type="Gene3D" id="3.30.930.10">
    <property type="entry name" value="Bira Bifunctional Protein, Domain 2"/>
    <property type="match status" value="1"/>
</dbReference>
<evidence type="ECO:0000313" key="7">
    <source>
        <dbReference type="EMBL" id="KHJ92493.1"/>
    </source>
</evidence>
<accession>A0A0B1T4I4</accession>
<evidence type="ECO:0000313" key="8">
    <source>
        <dbReference type="Proteomes" id="UP000053660"/>
    </source>
</evidence>
<keyword evidence="8" id="KW-1185">Reference proteome</keyword>